<organism evidence="1 2">
    <name type="scientific">Linnemannia elongata AG-77</name>
    <dbReference type="NCBI Taxonomy" id="1314771"/>
    <lineage>
        <taxon>Eukaryota</taxon>
        <taxon>Fungi</taxon>
        <taxon>Fungi incertae sedis</taxon>
        <taxon>Mucoromycota</taxon>
        <taxon>Mortierellomycotina</taxon>
        <taxon>Mortierellomycetes</taxon>
        <taxon>Mortierellales</taxon>
        <taxon>Mortierellaceae</taxon>
        <taxon>Linnemannia</taxon>
    </lineage>
</organism>
<gene>
    <name evidence="1" type="ORF">K457DRAFT_132965</name>
</gene>
<dbReference type="AlphaFoldDB" id="A0A197KEJ4"/>
<evidence type="ECO:0000313" key="2">
    <source>
        <dbReference type="Proteomes" id="UP000078512"/>
    </source>
</evidence>
<accession>A0A197KEJ4</accession>
<dbReference type="Proteomes" id="UP000078512">
    <property type="component" value="Unassembled WGS sequence"/>
</dbReference>
<keyword evidence="2" id="KW-1185">Reference proteome</keyword>
<sequence>MSAGSARQVLHLDLHLAAALQSYHDTWMCTVGGATHDEDHGPDDDNCDYYEWMYQSEEAFQDQLSKISRLSNQSVMSMTSATSGSGSVDAVVDELEKELEEARLAFGSSMSGETCNDELYWDLWSMEDAALKSVQFSNKKAAMLWTHVSKVLL</sequence>
<protein>
    <submittedName>
        <fullName evidence="1">Uncharacterized protein</fullName>
    </submittedName>
</protein>
<dbReference type="OrthoDB" id="2137681at2759"/>
<name>A0A197KEJ4_9FUNG</name>
<dbReference type="EMBL" id="KV442015">
    <property type="protein sequence ID" value="OAQ35096.1"/>
    <property type="molecule type" value="Genomic_DNA"/>
</dbReference>
<evidence type="ECO:0000313" key="1">
    <source>
        <dbReference type="EMBL" id="OAQ35096.1"/>
    </source>
</evidence>
<reference evidence="1 2" key="1">
    <citation type="submission" date="2016-05" db="EMBL/GenBank/DDBJ databases">
        <title>Genome sequencing reveals origins of a unique bacterial endosymbiosis in the earliest lineages of terrestrial Fungi.</title>
        <authorList>
            <consortium name="DOE Joint Genome Institute"/>
            <person name="Uehling J."/>
            <person name="Gryganskyi A."/>
            <person name="Hameed K."/>
            <person name="Tschaplinski T."/>
            <person name="Misztal P."/>
            <person name="Wu S."/>
            <person name="Desiro A."/>
            <person name="Vande Pol N."/>
            <person name="Du Z.-Y."/>
            <person name="Zienkiewicz A."/>
            <person name="Zienkiewicz K."/>
            <person name="Morin E."/>
            <person name="Tisserant E."/>
            <person name="Splivallo R."/>
            <person name="Hainaut M."/>
            <person name="Henrissat B."/>
            <person name="Ohm R."/>
            <person name="Kuo A."/>
            <person name="Yan J."/>
            <person name="Lipzen A."/>
            <person name="Nolan M."/>
            <person name="Labutti K."/>
            <person name="Barry K."/>
            <person name="Goldstein A."/>
            <person name="Labbe J."/>
            <person name="Schadt C."/>
            <person name="Tuskan G."/>
            <person name="Grigoriev I."/>
            <person name="Martin F."/>
            <person name="Vilgalys R."/>
            <person name="Bonito G."/>
        </authorList>
    </citation>
    <scope>NUCLEOTIDE SEQUENCE [LARGE SCALE GENOMIC DNA]</scope>
    <source>
        <strain evidence="1 2">AG-77</strain>
    </source>
</reference>
<proteinExistence type="predicted"/>